<dbReference type="Pfam" id="PF00069">
    <property type="entry name" value="Pkinase"/>
    <property type="match status" value="2"/>
</dbReference>
<proteinExistence type="inferred from homology"/>
<keyword evidence="11" id="KW-0808">Transferase</keyword>
<evidence type="ECO:0000256" key="4">
    <source>
        <dbReference type="ARBA" id="ARBA00038543"/>
    </source>
</evidence>
<feature type="binding site" evidence="8">
    <location>
        <position position="83"/>
    </location>
    <ligand>
        <name>ATP</name>
        <dbReference type="ChEBI" id="CHEBI:30616"/>
    </ligand>
</feature>
<sequence>MSHNVPKPRRVPLEPAFETSNGLRWLFVSNGYRAFRLKTFGVVQMPLYTPLGSGQYGRVFEVQPADSCELSAVVGRGRQFAAKLLFLPDFEAEGITTDVIRETNFYNEFSMSEYENNEFPNFPSFFGCRSCLEVSAEFAEGYLGGVRHCGVLIVEKCKSDFGQYIKRLWAEKRMTISALKFYVWQLLNGVAKLHSQNIVHRDLKPENLLVDTAKVPDGDYLYEEGVSIVKIADFGMGRKVRWELSQQCAGSVAPVSLSYEQPVAAENNSPQSGLNGRGGRALIPPGFRINDTGCMRQTGHVITLPYRPPDLLVADPKRYNSAKSLVADYGLRCDMWSLGVIILEMCLPQHVVRPPYRWQYAFVTHDARKASYQMEVMILENIFKITGRPAAADLESVTRSSGWQQAVLTKFLSSFPQLDLNMKKLSINDFILERGGLQLDELGLDLIARLLQVSPTKRLTAECALAHPWFHDMPYQQMNRLGLISHLAELGSVNVRGALPNSLRLCIAWWESTGRSVAHTQFAMHGMLHQMLLRQEQEHLRTQQQYMDRQIRRVCSRDGRTVVEHGTPRKDPPAKDKPTASSSSATSASLQKQSSSCSSPQSETNQRDGVHHATMERAEVFELCVTETRQCSSACSESSGGLPSSQHVIHALHQQQQRTIHPTGAESDDEVIRSPLRRQIQPFTSACSSTSSLPLPLFPVHTRSSHTTAANGRNSRGRSRDGLRSQPGVENKKETVKKSNQVSQGNKTEQEHRNSDSVDSVKEKPESAMDSECGNAAPPEPSAERSARDGKRLKSWHDQKCAGRQNPHQKNAY</sequence>
<dbReference type="Proteomes" id="UP000224006">
    <property type="component" value="Chromosome IX"/>
</dbReference>
<protein>
    <recommendedName>
        <fullName evidence="5">Cyclin-dependent kinase 2 homolog</fullName>
    </recommendedName>
    <alternativeName>
        <fullName evidence="6">Cell division control protein 2 homolog</fullName>
    </alternativeName>
    <alternativeName>
        <fullName evidence="7">cdc2-related kinase 2</fullName>
    </alternativeName>
</protein>
<dbReference type="SUPFAM" id="SSF56112">
    <property type="entry name" value="Protein kinase-like (PK-like)"/>
    <property type="match status" value="1"/>
</dbReference>
<feature type="region of interest" description="Disordered" evidence="9">
    <location>
        <begin position="557"/>
        <end position="610"/>
    </location>
</feature>
<feature type="domain" description="Protein kinase" evidence="10">
    <location>
        <begin position="45"/>
        <end position="470"/>
    </location>
</feature>
<keyword evidence="12" id="KW-1185">Reference proteome</keyword>
<comment type="similarity">
    <text evidence="1">Belongs to the protein kinase superfamily. CMGC Ser/Thr protein kinase family. CDC2/CDKX subfamily.</text>
</comment>
<dbReference type="STRING" id="94643.A0A2A9M5Z3"/>
<evidence type="ECO:0000259" key="10">
    <source>
        <dbReference type="PROSITE" id="PS50011"/>
    </source>
</evidence>
<dbReference type="PROSITE" id="PS50011">
    <property type="entry name" value="PROTEIN_KINASE_DOM"/>
    <property type="match status" value="1"/>
</dbReference>
<organism evidence="11 12">
    <name type="scientific">Besnoitia besnoiti</name>
    <name type="common">Apicomplexan protozoan</name>
    <dbReference type="NCBI Taxonomy" id="94643"/>
    <lineage>
        <taxon>Eukaryota</taxon>
        <taxon>Sar</taxon>
        <taxon>Alveolata</taxon>
        <taxon>Apicomplexa</taxon>
        <taxon>Conoidasida</taxon>
        <taxon>Coccidia</taxon>
        <taxon>Eucoccidiorida</taxon>
        <taxon>Eimeriorina</taxon>
        <taxon>Sarcocystidae</taxon>
        <taxon>Besnoitia</taxon>
    </lineage>
</organism>
<feature type="region of interest" description="Disordered" evidence="9">
    <location>
        <begin position="685"/>
        <end position="813"/>
    </location>
</feature>
<feature type="compositionally biased region" description="Low complexity" evidence="9">
    <location>
        <begin position="685"/>
        <end position="699"/>
    </location>
</feature>
<dbReference type="EMBL" id="NWUJ01000010">
    <property type="protein sequence ID" value="PFH32614.1"/>
    <property type="molecule type" value="Genomic_DNA"/>
</dbReference>
<feature type="compositionally biased region" description="Polar residues" evidence="9">
    <location>
        <begin position="738"/>
        <end position="747"/>
    </location>
</feature>
<dbReference type="KEGG" id="bbes:BESB_012260"/>
<feature type="compositionally biased region" description="Basic and acidic residues" evidence="9">
    <location>
        <begin position="782"/>
        <end position="801"/>
    </location>
</feature>
<keyword evidence="3 8" id="KW-0067">ATP-binding</keyword>
<comment type="subunit">
    <text evidence="4">May form a complex composed of at least the catalytic subunit CRK2 and a cyclin.</text>
</comment>
<dbReference type="Gene3D" id="1.10.510.10">
    <property type="entry name" value="Transferase(Phosphotransferase) domain 1"/>
    <property type="match status" value="1"/>
</dbReference>
<evidence type="ECO:0000256" key="5">
    <source>
        <dbReference type="ARBA" id="ARBA00039612"/>
    </source>
</evidence>
<name>A0A2A9M5Z3_BESBE</name>
<dbReference type="GeneID" id="40306288"/>
<dbReference type="PROSITE" id="PS00107">
    <property type="entry name" value="PROTEIN_KINASE_ATP"/>
    <property type="match status" value="1"/>
</dbReference>
<dbReference type="GO" id="GO:0005634">
    <property type="term" value="C:nucleus"/>
    <property type="evidence" value="ECO:0007669"/>
    <property type="project" value="TreeGrafter"/>
</dbReference>
<evidence type="ECO:0000256" key="1">
    <source>
        <dbReference type="ARBA" id="ARBA00006485"/>
    </source>
</evidence>
<keyword evidence="11" id="KW-0418">Kinase</keyword>
<dbReference type="PANTHER" id="PTHR24056">
    <property type="entry name" value="CELL DIVISION PROTEIN KINASE"/>
    <property type="match status" value="1"/>
</dbReference>
<evidence type="ECO:0000313" key="11">
    <source>
        <dbReference type="EMBL" id="PFH32614.1"/>
    </source>
</evidence>
<accession>A0A2A9M5Z3</accession>
<reference evidence="11 12" key="1">
    <citation type="submission" date="2017-09" db="EMBL/GenBank/DDBJ databases">
        <title>Genome sequencing of Besnoitia besnoiti strain Bb-Ger1.</title>
        <authorList>
            <person name="Schares G."/>
            <person name="Venepally P."/>
            <person name="Lorenzi H.A."/>
        </authorList>
    </citation>
    <scope>NUCLEOTIDE SEQUENCE [LARGE SCALE GENOMIC DNA]</scope>
    <source>
        <strain evidence="11 12">Bb-Ger1</strain>
    </source>
</reference>
<evidence type="ECO:0000256" key="9">
    <source>
        <dbReference type="SAM" id="MobiDB-lite"/>
    </source>
</evidence>
<dbReference type="InterPro" id="IPR000719">
    <property type="entry name" value="Prot_kinase_dom"/>
</dbReference>
<dbReference type="RefSeq" id="XP_029216623.1">
    <property type="nucleotide sequence ID" value="XM_029359956.1"/>
</dbReference>
<comment type="caution">
    <text evidence="11">The sequence shown here is derived from an EMBL/GenBank/DDBJ whole genome shotgun (WGS) entry which is preliminary data.</text>
</comment>
<evidence type="ECO:0000256" key="8">
    <source>
        <dbReference type="PROSITE-ProRule" id="PRU10141"/>
    </source>
</evidence>
<evidence type="ECO:0000256" key="6">
    <source>
        <dbReference type="ARBA" id="ARBA00041902"/>
    </source>
</evidence>
<evidence type="ECO:0000256" key="3">
    <source>
        <dbReference type="ARBA" id="ARBA00022840"/>
    </source>
</evidence>
<gene>
    <name evidence="11" type="ORF">BESB_012260</name>
</gene>
<dbReference type="InterPro" id="IPR008271">
    <property type="entry name" value="Ser/Thr_kinase_AS"/>
</dbReference>
<dbReference type="GO" id="GO:0004674">
    <property type="term" value="F:protein serine/threonine kinase activity"/>
    <property type="evidence" value="ECO:0007669"/>
    <property type="project" value="TreeGrafter"/>
</dbReference>
<evidence type="ECO:0000256" key="2">
    <source>
        <dbReference type="ARBA" id="ARBA00022741"/>
    </source>
</evidence>
<dbReference type="InterPro" id="IPR050108">
    <property type="entry name" value="CDK"/>
</dbReference>
<dbReference type="AlphaFoldDB" id="A0A2A9M5Z3"/>
<dbReference type="InterPro" id="IPR017441">
    <property type="entry name" value="Protein_kinase_ATP_BS"/>
</dbReference>
<evidence type="ECO:0000313" key="12">
    <source>
        <dbReference type="Proteomes" id="UP000224006"/>
    </source>
</evidence>
<dbReference type="OrthoDB" id="6513151at2759"/>
<evidence type="ECO:0000256" key="7">
    <source>
        <dbReference type="ARBA" id="ARBA00042858"/>
    </source>
</evidence>
<feature type="compositionally biased region" description="Basic and acidic residues" evidence="9">
    <location>
        <begin position="557"/>
        <end position="578"/>
    </location>
</feature>
<feature type="compositionally biased region" description="Low complexity" evidence="9">
    <location>
        <begin position="580"/>
        <end position="602"/>
    </location>
</feature>
<dbReference type="PROSITE" id="PS00108">
    <property type="entry name" value="PROTEIN_KINASE_ST"/>
    <property type="match status" value="1"/>
</dbReference>
<dbReference type="GO" id="GO:0005524">
    <property type="term" value="F:ATP binding"/>
    <property type="evidence" value="ECO:0007669"/>
    <property type="project" value="UniProtKB-UniRule"/>
</dbReference>
<dbReference type="VEuPathDB" id="ToxoDB:BESB_012260"/>
<feature type="compositionally biased region" description="Basic and acidic residues" evidence="9">
    <location>
        <begin position="748"/>
        <end position="767"/>
    </location>
</feature>
<dbReference type="InterPro" id="IPR011009">
    <property type="entry name" value="Kinase-like_dom_sf"/>
</dbReference>
<dbReference type="SMART" id="SM00220">
    <property type="entry name" value="S_TKc"/>
    <property type="match status" value="1"/>
</dbReference>
<keyword evidence="2 8" id="KW-0547">Nucleotide-binding</keyword>